<evidence type="ECO:0000313" key="1">
    <source>
        <dbReference type="EMBL" id="RWS27468.1"/>
    </source>
</evidence>
<sequence>KRTVLANGKCKSGKDETAYVSQILKEIVSKIPESIRLPRRMLGDIFLKRGTINSFNHLKLGQSPVRLMCFNESAGALQAKFVAENVTFSYDWVYGDDETWGTATVPPQKVYVDLDIQQMFDSELPTLLGLYVSDFTNTKFEVDVAGFKVEHNEDLFKHQVRITTKTALLRDAEVALTMHLTPKLDKYLRSKPLTFK</sequence>
<organism evidence="1 2">
    <name type="scientific">Leptotrombidium deliense</name>
    <dbReference type="NCBI Taxonomy" id="299467"/>
    <lineage>
        <taxon>Eukaryota</taxon>
        <taxon>Metazoa</taxon>
        <taxon>Ecdysozoa</taxon>
        <taxon>Arthropoda</taxon>
        <taxon>Chelicerata</taxon>
        <taxon>Arachnida</taxon>
        <taxon>Acari</taxon>
        <taxon>Acariformes</taxon>
        <taxon>Trombidiformes</taxon>
        <taxon>Prostigmata</taxon>
        <taxon>Anystina</taxon>
        <taxon>Parasitengona</taxon>
        <taxon>Trombiculoidea</taxon>
        <taxon>Trombiculidae</taxon>
        <taxon>Leptotrombidium</taxon>
    </lineage>
</organism>
<proteinExistence type="predicted"/>
<accession>A0A443SIX9</accession>
<dbReference type="VEuPathDB" id="VectorBase:LDEU004571"/>
<dbReference type="OrthoDB" id="6485135at2759"/>
<gene>
    <name evidence="1" type="ORF">B4U80_11142</name>
</gene>
<reference evidence="1 2" key="1">
    <citation type="journal article" date="2018" name="Gigascience">
        <title>Genomes of trombidid mites reveal novel predicted allergens and laterally-transferred genes associated with secondary metabolism.</title>
        <authorList>
            <person name="Dong X."/>
            <person name="Chaisiri K."/>
            <person name="Xia D."/>
            <person name="Armstrong S.D."/>
            <person name="Fang Y."/>
            <person name="Donnelly M.J."/>
            <person name="Kadowaki T."/>
            <person name="McGarry J.W."/>
            <person name="Darby A.C."/>
            <person name="Makepeace B.L."/>
        </authorList>
    </citation>
    <scope>NUCLEOTIDE SEQUENCE [LARGE SCALE GENOMIC DNA]</scope>
    <source>
        <strain evidence="1">UoL-UT</strain>
    </source>
</reference>
<keyword evidence="2" id="KW-1185">Reference proteome</keyword>
<name>A0A443SIX9_9ACAR</name>
<feature type="non-terminal residue" evidence="1">
    <location>
        <position position="1"/>
    </location>
</feature>
<dbReference type="AlphaFoldDB" id="A0A443SIX9"/>
<dbReference type="EMBL" id="NCKV01001993">
    <property type="protein sequence ID" value="RWS27468.1"/>
    <property type="molecule type" value="Genomic_DNA"/>
</dbReference>
<protein>
    <submittedName>
        <fullName evidence="1">Uncharacterized protein</fullName>
    </submittedName>
</protein>
<dbReference type="Proteomes" id="UP000288716">
    <property type="component" value="Unassembled WGS sequence"/>
</dbReference>
<evidence type="ECO:0000313" key="2">
    <source>
        <dbReference type="Proteomes" id="UP000288716"/>
    </source>
</evidence>
<comment type="caution">
    <text evidence="1">The sequence shown here is derived from an EMBL/GenBank/DDBJ whole genome shotgun (WGS) entry which is preliminary data.</text>
</comment>